<gene>
    <name evidence="2" type="ORF">O3M35_002076</name>
</gene>
<name>A0AAW1CR71_9HEMI</name>
<dbReference type="AlphaFoldDB" id="A0AAW1CR71"/>
<dbReference type="EMBL" id="JAPXFL010000010">
    <property type="protein sequence ID" value="KAK9500912.1"/>
    <property type="molecule type" value="Genomic_DNA"/>
</dbReference>
<keyword evidence="3" id="KW-1185">Reference proteome</keyword>
<feature type="transmembrane region" description="Helical" evidence="1">
    <location>
        <begin position="57"/>
        <end position="76"/>
    </location>
</feature>
<keyword evidence="1" id="KW-0472">Membrane</keyword>
<evidence type="ECO:0000313" key="3">
    <source>
        <dbReference type="Proteomes" id="UP001461498"/>
    </source>
</evidence>
<evidence type="ECO:0000256" key="1">
    <source>
        <dbReference type="SAM" id="Phobius"/>
    </source>
</evidence>
<organism evidence="2 3">
    <name type="scientific">Rhynocoris fuscipes</name>
    <dbReference type="NCBI Taxonomy" id="488301"/>
    <lineage>
        <taxon>Eukaryota</taxon>
        <taxon>Metazoa</taxon>
        <taxon>Ecdysozoa</taxon>
        <taxon>Arthropoda</taxon>
        <taxon>Hexapoda</taxon>
        <taxon>Insecta</taxon>
        <taxon>Pterygota</taxon>
        <taxon>Neoptera</taxon>
        <taxon>Paraneoptera</taxon>
        <taxon>Hemiptera</taxon>
        <taxon>Heteroptera</taxon>
        <taxon>Panheteroptera</taxon>
        <taxon>Cimicomorpha</taxon>
        <taxon>Reduviidae</taxon>
        <taxon>Harpactorinae</taxon>
        <taxon>Harpactorini</taxon>
        <taxon>Rhynocoris</taxon>
    </lineage>
</organism>
<accession>A0AAW1CR71</accession>
<comment type="caution">
    <text evidence="2">The sequence shown here is derived from an EMBL/GenBank/DDBJ whole genome shotgun (WGS) entry which is preliminary data.</text>
</comment>
<proteinExistence type="predicted"/>
<dbReference type="Proteomes" id="UP001461498">
    <property type="component" value="Unassembled WGS sequence"/>
</dbReference>
<keyword evidence="1" id="KW-1133">Transmembrane helix</keyword>
<evidence type="ECO:0000313" key="2">
    <source>
        <dbReference type="EMBL" id="KAK9500912.1"/>
    </source>
</evidence>
<reference evidence="2 3" key="1">
    <citation type="submission" date="2022-12" db="EMBL/GenBank/DDBJ databases">
        <title>Chromosome-level genome assembly of true bugs.</title>
        <authorList>
            <person name="Ma L."/>
            <person name="Li H."/>
        </authorList>
    </citation>
    <scope>NUCLEOTIDE SEQUENCE [LARGE SCALE GENOMIC DNA]</scope>
    <source>
        <strain evidence="2">Lab_2022b</strain>
    </source>
</reference>
<keyword evidence="1" id="KW-0812">Transmembrane</keyword>
<sequence>MDLMMYSTDKMMQGKSPLPISAGPGPCFPGRYSPTYRTPPDPMRRCMTNPTVSTISFFWFSINLNYYYLYFSINIIPKFFYYK</sequence>
<protein>
    <submittedName>
        <fullName evidence="2">Uncharacterized protein</fullName>
    </submittedName>
</protein>